<dbReference type="STRING" id="4795.A0A225UYI4"/>
<evidence type="ECO:0000313" key="1">
    <source>
        <dbReference type="EMBL" id="OWY98022.1"/>
    </source>
</evidence>
<organism evidence="1 2">
    <name type="scientific">Phytophthora megakarya</name>
    <dbReference type="NCBI Taxonomy" id="4795"/>
    <lineage>
        <taxon>Eukaryota</taxon>
        <taxon>Sar</taxon>
        <taxon>Stramenopiles</taxon>
        <taxon>Oomycota</taxon>
        <taxon>Peronosporomycetes</taxon>
        <taxon>Peronosporales</taxon>
        <taxon>Peronosporaceae</taxon>
        <taxon>Phytophthora</taxon>
    </lineage>
</organism>
<accession>A0A225UYI4</accession>
<dbReference type="AlphaFoldDB" id="A0A225UYI4"/>
<reference evidence="2" key="1">
    <citation type="submission" date="2017-03" db="EMBL/GenBank/DDBJ databases">
        <title>Phytopthora megakarya and P. palmivora, two closely related causual agents of cacao black pod achieved similar genome size and gene model numbers by different mechanisms.</title>
        <authorList>
            <person name="Ali S."/>
            <person name="Shao J."/>
            <person name="Larry D.J."/>
            <person name="Kronmiller B."/>
            <person name="Shen D."/>
            <person name="Strem M.D."/>
            <person name="Melnick R.L."/>
            <person name="Guiltinan M.J."/>
            <person name="Tyler B.M."/>
            <person name="Meinhardt L.W."/>
            <person name="Bailey B.A."/>
        </authorList>
    </citation>
    <scope>NUCLEOTIDE SEQUENCE [LARGE SCALE GENOMIC DNA]</scope>
    <source>
        <strain evidence="2">zdho120</strain>
    </source>
</reference>
<dbReference type="EMBL" id="NBNE01009837">
    <property type="protein sequence ID" value="OWY98022.1"/>
    <property type="molecule type" value="Genomic_DNA"/>
</dbReference>
<sequence>MMQSCAFTMNCGGKNVIGKFAKRYGEEVHRFCSNAGFAPKLLVYEGLPNDWVFVVMEQLRYPFIKPRSLGHLGQSMASHFELRMQRIG</sequence>
<proteinExistence type="predicted"/>
<name>A0A225UYI4_9STRA</name>
<keyword evidence="2" id="KW-1185">Reference proteome</keyword>
<dbReference type="Proteomes" id="UP000198211">
    <property type="component" value="Unassembled WGS sequence"/>
</dbReference>
<dbReference type="OrthoDB" id="155726at2759"/>
<evidence type="ECO:0000313" key="2">
    <source>
        <dbReference type="Proteomes" id="UP000198211"/>
    </source>
</evidence>
<gene>
    <name evidence="1" type="ORF">PHMEG_00031320</name>
</gene>
<comment type="caution">
    <text evidence="1">The sequence shown here is derived from an EMBL/GenBank/DDBJ whole genome shotgun (WGS) entry which is preliminary data.</text>
</comment>
<protein>
    <submittedName>
        <fullName evidence="1">Crinkler (CRN)</fullName>
    </submittedName>
</protein>